<accession>A0A419W646</accession>
<evidence type="ECO:0000313" key="4">
    <source>
        <dbReference type="EMBL" id="RKD90890.1"/>
    </source>
</evidence>
<keyword evidence="5" id="KW-1185">Reference proteome</keyword>
<sequence length="357" mass="40676">MTKDLLNKFRLNKCNATEVDEFYAEITQGNTDVNLFRSVWDEIGVELNPDLQLAQSRLDKVHHTINLNQSKRLAERKHTLSGKTRQLVRLVSKVAAVLVLPVLTLYVYIQFFESDRFDYLSDSSKYEVVAPPNSRTQFELSDGTVVWLNQGSKLTYPHHFVGSTRSVQLDGEAYFEVATNKEIPFVVQAGNLAVKAVGTSFNVKSFREDLKFETSLESGKVIILNGSKDDAKEVCEMIPGEHFVFDENTNKYSLHAEDLTAYVSWKEGKLVFRENPLDEVVERLSRWYNVKIQLEDPGLEYLTFTATFVDEPLEQVLEMMESIAPISYTIIARSKKTDGTFTEKKVLIHKKGGNQIN</sequence>
<dbReference type="PANTHER" id="PTHR30273">
    <property type="entry name" value="PERIPLASMIC SIGNAL SENSOR AND SIGMA FACTOR ACTIVATOR FECR-RELATED"/>
    <property type="match status" value="1"/>
</dbReference>
<dbReference type="InterPro" id="IPR032508">
    <property type="entry name" value="FecR_C"/>
</dbReference>
<dbReference type="AlphaFoldDB" id="A0A419W646"/>
<evidence type="ECO:0000256" key="1">
    <source>
        <dbReference type="SAM" id="Phobius"/>
    </source>
</evidence>
<protein>
    <submittedName>
        <fullName evidence="4">FecR family protein</fullName>
    </submittedName>
</protein>
<name>A0A419W646_9BACT</name>
<keyword evidence="1" id="KW-0472">Membrane</keyword>
<dbReference type="EMBL" id="RAPN01000001">
    <property type="protein sequence ID" value="RKD90890.1"/>
    <property type="molecule type" value="Genomic_DNA"/>
</dbReference>
<evidence type="ECO:0000313" key="5">
    <source>
        <dbReference type="Proteomes" id="UP000283387"/>
    </source>
</evidence>
<dbReference type="Proteomes" id="UP000283387">
    <property type="component" value="Unassembled WGS sequence"/>
</dbReference>
<reference evidence="4 5" key="1">
    <citation type="submission" date="2018-09" db="EMBL/GenBank/DDBJ databases">
        <title>Genomic Encyclopedia of Archaeal and Bacterial Type Strains, Phase II (KMG-II): from individual species to whole genera.</title>
        <authorList>
            <person name="Goeker M."/>
        </authorList>
    </citation>
    <scope>NUCLEOTIDE SEQUENCE [LARGE SCALE GENOMIC DNA]</scope>
    <source>
        <strain evidence="4 5">DSM 27148</strain>
    </source>
</reference>
<feature type="domain" description="Protein FecR C-terminal" evidence="3">
    <location>
        <begin position="269"/>
        <end position="330"/>
    </location>
</feature>
<dbReference type="Gene3D" id="2.60.120.1440">
    <property type="match status" value="1"/>
</dbReference>
<feature type="domain" description="FecR protein" evidence="2">
    <location>
        <begin position="128"/>
        <end position="221"/>
    </location>
</feature>
<organism evidence="4 5">
    <name type="scientific">Mangrovibacterium diazotrophicum</name>
    <dbReference type="NCBI Taxonomy" id="1261403"/>
    <lineage>
        <taxon>Bacteria</taxon>
        <taxon>Pseudomonadati</taxon>
        <taxon>Bacteroidota</taxon>
        <taxon>Bacteroidia</taxon>
        <taxon>Marinilabiliales</taxon>
        <taxon>Prolixibacteraceae</taxon>
        <taxon>Mangrovibacterium</taxon>
    </lineage>
</organism>
<evidence type="ECO:0000259" key="2">
    <source>
        <dbReference type="Pfam" id="PF04773"/>
    </source>
</evidence>
<comment type="caution">
    <text evidence="4">The sequence shown here is derived from an EMBL/GenBank/DDBJ whole genome shotgun (WGS) entry which is preliminary data.</text>
</comment>
<evidence type="ECO:0000259" key="3">
    <source>
        <dbReference type="Pfam" id="PF16344"/>
    </source>
</evidence>
<dbReference type="Gene3D" id="3.55.50.30">
    <property type="match status" value="1"/>
</dbReference>
<dbReference type="PANTHER" id="PTHR30273:SF2">
    <property type="entry name" value="PROTEIN FECR"/>
    <property type="match status" value="1"/>
</dbReference>
<gene>
    <name evidence="4" type="ORF">BC643_1235</name>
</gene>
<dbReference type="RefSeq" id="WP_170154474.1">
    <property type="nucleotide sequence ID" value="NZ_RAPN01000001.1"/>
</dbReference>
<keyword evidence="1" id="KW-0812">Transmembrane</keyword>
<dbReference type="Pfam" id="PF04773">
    <property type="entry name" value="FecR"/>
    <property type="match status" value="1"/>
</dbReference>
<dbReference type="InterPro" id="IPR012373">
    <property type="entry name" value="Ferrdict_sens_TM"/>
</dbReference>
<dbReference type="Pfam" id="PF16344">
    <property type="entry name" value="FecR_C"/>
    <property type="match status" value="1"/>
</dbReference>
<dbReference type="InterPro" id="IPR006860">
    <property type="entry name" value="FecR"/>
</dbReference>
<keyword evidence="1" id="KW-1133">Transmembrane helix</keyword>
<feature type="transmembrane region" description="Helical" evidence="1">
    <location>
        <begin position="90"/>
        <end position="109"/>
    </location>
</feature>
<proteinExistence type="predicted"/>
<dbReference type="GO" id="GO:0016989">
    <property type="term" value="F:sigma factor antagonist activity"/>
    <property type="evidence" value="ECO:0007669"/>
    <property type="project" value="TreeGrafter"/>
</dbReference>